<accession>A0AAV4VV41</accession>
<protein>
    <submittedName>
        <fullName evidence="2">Uncharacterized protein</fullName>
    </submittedName>
</protein>
<reference evidence="2 3" key="1">
    <citation type="submission" date="2021-06" db="EMBL/GenBank/DDBJ databases">
        <title>Caerostris darwini draft genome.</title>
        <authorList>
            <person name="Kono N."/>
            <person name="Arakawa K."/>
        </authorList>
    </citation>
    <scope>NUCLEOTIDE SEQUENCE [LARGE SCALE GENOMIC DNA]</scope>
</reference>
<evidence type="ECO:0000313" key="2">
    <source>
        <dbReference type="EMBL" id="GIY73873.1"/>
    </source>
</evidence>
<evidence type="ECO:0000313" key="3">
    <source>
        <dbReference type="Proteomes" id="UP001054837"/>
    </source>
</evidence>
<name>A0AAV4VV41_9ARAC</name>
<dbReference type="Proteomes" id="UP001054837">
    <property type="component" value="Unassembled WGS sequence"/>
</dbReference>
<comment type="caution">
    <text evidence="2">The sequence shown here is derived from an EMBL/GenBank/DDBJ whole genome shotgun (WGS) entry which is preliminary data.</text>
</comment>
<keyword evidence="3" id="KW-1185">Reference proteome</keyword>
<sequence>MQCGHPRRREGIPSLESFKRKRSGCQPRVFNRHFTTPGLSSESSPTLCDSGDKTSPSERVFLASLFFQLSFSQKVAKNGLVYYMKLRENVKVHT</sequence>
<feature type="region of interest" description="Disordered" evidence="1">
    <location>
        <begin position="1"/>
        <end position="23"/>
    </location>
</feature>
<proteinExistence type="predicted"/>
<evidence type="ECO:0000256" key="1">
    <source>
        <dbReference type="SAM" id="MobiDB-lite"/>
    </source>
</evidence>
<dbReference type="AlphaFoldDB" id="A0AAV4VV41"/>
<organism evidence="2 3">
    <name type="scientific">Caerostris darwini</name>
    <dbReference type="NCBI Taxonomy" id="1538125"/>
    <lineage>
        <taxon>Eukaryota</taxon>
        <taxon>Metazoa</taxon>
        <taxon>Ecdysozoa</taxon>
        <taxon>Arthropoda</taxon>
        <taxon>Chelicerata</taxon>
        <taxon>Arachnida</taxon>
        <taxon>Araneae</taxon>
        <taxon>Araneomorphae</taxon>
        <taxon>Entelegynae</taxon>
        <taxon>Araneoidea</taxon>
        <taxon>Araneidae</taxon>
        <taxon>Caerostris</taxon>
    </lineage>
</organism>
<dbReference type="EMBL" id="BPLQ01013659">
    <property type="protein sequence ID" value="GIY73873.1"/>
    <property type="molecule type" value="Genomic_DNA"/>
</dbReference>
<gene>
    <name evidence="2" type="ORF">CDAR_27521</name>
</gene>